<dbReference type="KEGG" id="mng:MNEG_12263"/>
<dbReference type="EMBL" id="KK103372">
    <property type="protein sequence ID" value="KIY95697.1"/>
    <property type="molecule type" value="Genomic_DNA"/>
</dbReference>
<evidence type="ECO:0000256" key="1">
    <source>
        <dbReference type="ARBA" id="ARBA00006247"/>
    </source>
</evidence>
<dbReference type="Proteomes" id="UP000054498">
    <property type="component" value="Unassembled WGS sequence"/>
</dbReference>
<dbReference type="GO" id="GO:0008233">
    <property type="term" value="F:peptidase activity"/>
    <property type="evidence" value="ECO:0007669"/>
    <property type="project" value="UniProtKB-KW"/>
</dbReference>
<proteinExistence type="inferred from homology"/>
<dbReference type="AlphaFoldDB" id="A0A0D2J7F4"/>
<dbReference type="SUPFAM" id="SSF53187">
    <property type="entry name" value="Zn-dependent exopeptidases"/>
    <property type="match status" value="1"/>
</dbReference>
<dbReference type="GO" id="GO:0006508">
    <property type="term" value="P:proteolysis"/>
    <property type="evidence" value="ECO:0007669"/>
    <property type="project" value="UniProtKB-KW"/>
</dbReference>
<dbReference type="InterPro" id="IPR036264">
    <property type="entry name" value="Bact_exopeptidase_dim_dom"/>
</dbReference>
<organism evidence="7 8">
    <name type="scientific">Monoraphidium neglectum</name>
    <dbReference type="NCBI Taxonomy" id="145388"/>
    <lineage>
        <taxon>Eukaryota</taxon>
        <taxon>Viridiplantae</taxon>
        <taxon>Chlorophyta</taxon>
        <taxon>core chlorophytes</taxon>
        <taxon>Chlorophyceae</taxon>
        <taxon>CS clade</taxon>
        <taxon>Sphaeropleales</taxon>
        <taxon>Selenastraceae</taxon>
        <taxon>Monoraphidium</taxon>
    </lineage>
</organism>
<accession>A0A0D2J7F4</accession>
<dbReference type="RefSeq" id="XP_013894717.1">
    <property type="nucleotide sequence ID" value="XM_014039263.1"/>
</dbReference>
<dbReference type="Gene3D" id="1.10.150.900">
    <property type="match status" value="1"/>
</dbReference>
<evidence type="ECO:0000256" key="4">
    <source>
        <dbReference type="ARBA" id="ARBA00022801"/>
    </source>
</evidence>
<dbReference type="PANTHER" id="PTHR45962:SF1">
    <property type="entry name" value="N-FATTY-ACYL-AMINO ACID SYNTHASE_HYDROLASE PM20D1"/>
    <property type="match status" value="1"/>
</dbReference>
<keyword evidence="8" id="KW-1185">Reference proteome</keyword>
<evidence type="ECO:0000313" key="8">
    <source>
        <dbReference type="Proteomes" id="UP000054498"/>
    </source>
</evidence>
<dbReference type="Gene3D" id="3.30.70.360">
    <property type="match status" value="1"/>
</dbReference>
<evidence type="ECO:0000313" key="7">
    <source>
        <dbReference type="EMBL" id="KIY95697.1"/>
    </source>
</evidence>
<name>A0A0D2J7F4_9CHLO</name>
<dbReference type="OrthoDB" id="3064516at2759"/>
<keyword evidence="3" id="KW-0479">Metal-binding</keyword>
<dbReference type="PANTHER" id="PTHR45962">
    <property type="entry name" value="N-FATTY-ACYL-AMINO ACID SYNTHASE/HYDROLASE PM20D1"/>
    <property type="match status" value="1"/>
</dbReference>
<evidence type="ECO:0000259" key="6">
    <source>
        <dbReference type="Pfam" id="PF07687"/>
    </source>
</evidence>
<keyword evidence="2" id="KW-0645">Protease</keyword>
<evidence type="ECO:0000256" key="2">
    <source>
        <dbReference type="ARBA" id="ARBA00022670"/>
    </source>
</evidence>
<dbReference type="InterPro" id="IPR047177">
    <property type="entry name" value="Pept_M20A"/>
</dbReference>
<dbReference type="GO" id="GO:0046872">
    <property type="term" value="F:metal ion binding"/>
    <property type="evidence" value="ECO:0007669"/>
    <property type="project" value="UniProtKB-KW"/>
</dbReference>
<keyword evidence="4" id="KW-0378">Hydrolase</keyword>
<dbReference type="InterPro" id="IPR011650">
    <property type="entry name" value="Peptidase_M20_dimer"/>
</dbReference>
<dbReference type="Pfam" id="PF07687">
    <property type="entry name" value="M20_dimer"/>
    <property type="match status" value="1"/>
</dbReference>
<reference evidence="7 8" key="1">
    <citation type="journal article" date="2013" name="BMC Genomics">
        <title>Reconstruction of the lipid metabolism for the microalga Monoraphidium neglectum from its genome sequence reveals characteristics suitable for biofuel production.</title>
        <authorList>
            <person name="Bogen C."/>
            <person name="Al-Dilaimi A."/>
            <person name="Albersmeier A."/>
            <person name="Wichmann J."/>
            <person name="Grundmann M."/>
            <person name="Rupp O."/>
            <person name="Lauersen K.J."/>
            <person name="Blifernez-Klassen O."/>
            <person name="Kalinowski J."/>
            <person name="Goesmann A."/>
            <person name="Mussgnug J.H."/>
            <person name="Kruse O."/>
        </authorList>
    </citation>
    <scope>NUCLEOTIDE SEQUENCE [LARGE SCALE GENOMIC DNA]</scope>
    <source>
        <strain evidence="7 8">SAG 48.87</strain>
    </source>
</reference>
<comment type="similarity">
    <text evidence="1">Belongs to the peptidase M20A family.</text>
</comment>
<dbReference type="STRING" id="145388.A0A0D2J7F4"/>
<evidence type="ECO:0000256" key="3">
    <source>
        <dbReference type="ARBA" id="ARBA00022723"/>
    </source>
</evidence>
<feature type="domain" description="Peptidase M20 dimerisation" evidence="6">
    <location>
        <begin position="55"/>
        <end position="116"/>
    </location>
</feature>
<keyword evidence="5" id="KW-0862">Zinc</keyword>
<sequence>MGRVLGRLSTSPPAPKLVAPVTDMLRGAAEYAPAWLAALLSTIGVLPGADTVVARFMASSGAQGAALTRTTAAVTGVTAGVADNVLPQQGTININTRLLPGDTPQDVLTYLTSVIGPKDMARVTLELGPPGTSQPPSPVTPVDGPHYKLLKQAIQEFWHVDEEPVAVLPVLLPGVTDSRHYGSLTVHGCMRFMPLGQSAATDVTRIHSTDERTSVDYYRGQLCTTRRVLQLLGELGGAGQGAGRSKGAEAQPEL</sequence>
<dbReference type="GeneID" id="25729608"/>
<gene>
    <name evidence="7" type="ORF">MNEG_12263</name>
</gene>
<protein>
    <recommendedName>
        <fullName evidence="6">Peptidase M20 dimerisation domain-containing protein</fullName>
    </recommendedName>
</protein>
<dbReference type="SUPFAM" id="SSF55031">
    <property type="entry name" value="Bacterial exopeptidase dimerisation domain"/>
    <property type="match status" value="1"/>
</dbReference>
<evidence type="ECO:0000256" key="5">
    <source>
        <dbReference type="ARBA" id="ARBA00022833"/>
    </source>
</evidence>